<feature type="transmembrane region" description="Helical" evidence="1">
    <location>
        <begin position="21"/>
        <end position="45"/>
    </location>
</feature>
<feature type="domain" description="TadE-like" evidence="2">
    <location>
        <begin position="15"/>
        <end position="57"/>
    </location>
</feature>
<name>A0ABM8C8F2_9BURK</name>
<keyword evidence="1" id="KW-0812">Transmembrane</keyword>
<dbReference type="RefSeq" id="WP_281908295.1">
    <property type="nucleotide sequence ID" value="NZ_AP026966.1"/>
</dbReference>
<dbReference type="InterPro" id="IPR012495">
    <property type="entry name" value="TadE-like_dom"/>
</dbReference>
<keyword evidence="1" id="KW-1133">Transmembrane helix</keyword>
<evidence type="ECO:0000313" key="3">
    <source>
        <dbReference type="EMBL" id="BDT59551.1"/>
    </source>
</evidence>
<dbReference type="Pfam" id="PF07811">
    <property type="entry name" value="TadE"/>
    <property type="match status" value="1"/>
</dbReference>
<evidence type="ECO:0000313" key="4">
    <source>
        <dbReference type="Proteomes" id="UP001163336"/>
    </source>
</evidence>
<keyword evidence="4" id="KW-1185">Reference proteome</keyword>
<keyword evidence="1" id="KW-0472">Membrane</keyword>
<dbReference type="EMBL" id="AP026966">
    <property type="protein sequence ID" value="BDT59551.1"/>
    <property type="molecule type" value="Genomic_DNA"/>
</dbReference>
<evidence type="ECO:0000259" key="2">
    <source>
        <dbReference type="Pfam" id="PF07811"/>
    </source>
</evidence>
<evidence type="ECO:0000256" key="1">
    <source>
        <dbReference type="SAM" id="Phobius"/>
    </source>
</evidence>
<organism evidence="3 4">
    <name type="scientific">Massilia varians</name>
    <dbReference type="NCBI Taxonomy" id="457921"/>
    <lineage>
        <taxon>Bacteria</taxon>
        <taxon>Pseudomonadati</taxon>
        <taxon>Pseudomonadota</taxon>
        <taxon>Betaproteobacteria</taxon>
        <taxon>Burkholderiales</taxon>
        <taxon>Oxalobacteraceae</taxon>
        <taxon>Telluria group</taxon>
        <taxon>Massilia</taxon>
    </lineage>
</organism>
<reference evidence="3" key="1">
    <citation type="submission" date="2022-11" db="EMBL/GenBank/DDBJ databases">
        <title>Isolation and characterization of PLA-degrading bacterium Massilia sp. from Antarctic soil.</title>
        <authorList>
            <person name="Sato K."/>
            <person name="Gomez-Fuentes C."/>
            <person name="Ahmad S.A."/>
            <person name="Zulkharnain A."/>
        </authorList>
    </citation>
    <scope>NUCLEOTIDE SEQUENCE</scope>
    <source>
        <strain evidence="3">N-3</strain>
    </source>
</reference>
<proteinExistence type="predicted"/>
<protein>
    <recommendedName>
        <fullName evidence="2">TadE-like domain-containing protein</fullName>
    </recommendedName>
</protein>
<accession>A0ABM8C8F2</accession>
<gene>
    <name evidence="3" type="ORF">MasN3_30450</name>
</gene>
<dbReference type="Proteomes" id="UP001163336">
    <property type="component" value="Chromosome"/>
</dbReference>
<sequence length="159" mass="17152">MKTSFSRCFRRTEQGSVAIEAAIILPILILFLAVPIFLARIFWYYSVVEKAAHDSARFLSQASKVEIFGPGNGGKPGVVGLVEGIIDAELEEIKPGVEMLPPTILCGGYTCGGESAPADVRVAVRILVRDEMFAPVTNSIFGEDGLRLTADVTMRYAGN</sequence>